<dbReference type="Gene3D" id="3.40.710.10">
    <property type="entry name" value="DD-peptidase/beta-lactamase superfamily"/>
    <property type="match status" value="1"/>
</dbReference>
<dbReference type="InterPro" id="IPR036138">
    <property type="entry name" value="PBP_dimer_sf"/>
</dbReference>
<sequence>MSRQNHNQRTAAGRGVSFSSSPVLEVRLPVWRSRLVLFFLFGAFFALMGRALFLQGMNTEFLQKQGATRYARTIELPATRGKITDRNGQVLASSIPVKAVSAFPEDVVDAPKEKLVELARLLDMSEVELRKKLDSDRQFVYLKRQVEQDIADKVLALNIPGVETRKEYKRFYPEGEVMAHVVGFTNVEDKGQEGIELASEPNLAGKTGSRRVIKDRLGRIVEDIESVRVPHDGKDLKLSVDSKIQYIAYTHLKEAIEKHKAKAGGAIVLDVHTGEVLALVNLPTYNPNDRANLTGAQLRNRVMTDTFEPGSTMKPFTVALALDTKRVTPDTVFQTAPGAMTIGSATIHDAHKQGSLTVAQVIQKSSNIGTAKIALQMPPQEMWEMFTSLGLGQQPKFGFPGAVAGRMKSYKTWRPIEQATMSYGHGLSVSLIQIARAYMVFARNGDTIPLTFQQSNEIQLGTRIISEKTALQVREMLETVTLPGGTAPQARIPGYRVGGKTGTAHKVEEGRYVNKYLVDFVGFAPVSNPRVIVAVMIDEPTVGGHFAGPVAGPVFAAIMQNVLRSLNVVPDSSVMNIIPDEGVPESL</sequence>
<evidence type="ECO:0000256" key="14">
    <source>
        <dbReference type="ARBA" id="ARBA00023306"/>
    </source>
</evidence>
<accession>A0A923KP64</accession>
<comment type="caution">
    <text evidence="19">The sequence shown here is derived from an EMBL/GenBank/DDBJ whole genome shotgun (WGS) entry which is preliminary data.</text>
</comment>
<evidence type="ECO:0000256" key="3">
    <source>
        <dbReference type="ARBA" id="ARBA00022519"/>
    </source>
</evidence>
<keyword evidence="13 16" id="KW-0717">Septation</keyword>
<evidence type="ECO:0000256" key="5">
    <source>
        <dbReference type="ARBA" id="ARBA00022645"/>
    </source>
</evidence>
<feature type="domain" description="Penicillin-binding protein dimerisation" evidence="18">
    <location>
        <begin position="76"/>
        <end position="223"/>
    </location>
</feature>
<dbReference type="PANTHER" id="PTHR30627:SF1">
    <property type="entry name" value="PEPTIDOGLYCAN D,D-TRANSPEPTIDASE FTSI"/>
    <property type="match status" value="1"/>
</dbReference>
<comment type="catalytic activity">
    <reaction evidence="16">
        <text>Preferential cleavage: (Ac)2-L-Lys-D-Ala-|-D-Ala. Also transpeptidation of peptidyl-alanyl moieties that are N-acyl substituents of D-alanine.</text>
        <dbReference type="EC" id="3.4.16.4"/>
    </reaction>
</comment>
<evidence type="ECO:0000256" key="4">
    <source>
        <dbReference type="ARBA" id="ARBA00022618"/>
    </source>
</evidence>
<evidence type="ECO:0000256" key="1">
    <source>
        <dbReference type="ARBA" id="ARBA00004370"/>
    </source>
</evidence>
<name>A0A923KP64_9BURK</name>
<proteinExistence type="inferred from homology"/>
<keyword evidence="10 16" id="KW-0573">Peptidoglycan synthesis</keyword>
<keyword evidence="20" id="KW-1185">Reference proteome</keyword>
<dbReference type="Proteomes" id="UP000627446">
    <property type="component" value="Unassembled WGS sequence"/>
</dbReference>
<comment type="similarity">
    <text evidence="16">Belongs to the transpeptidase family. FtsI subfamily.</text>
</comment>
<keyword evidence="7 16" id="KW-0812">Transmembrane</keyword>
<evidence type="ECO:0000313" key="20">
    <source>
        <dbReference type="Proteomes" id="UP000627446"/>
    </source>
</evidence>
<keyword evidence="11 16" id="KW-1133">Transmembrane helix</keyword>
<dbReference type="GO" id="GO:0006508">
    <property type="term" value="P:proteolysis"/>
    <property type="evidence" value="ECO:0007669"/>
    <property type="project" value="UniProtKB-KW"/>
</dbReference>
<evidence type="ECO:0000256" key="15">
    <source>
        <dbReference type="ARBA" id="ARBA00023316"/>
    </source>
</evidence>
<dbReference type="RefSeq" id="WP_186916054.1">
    <property type="nucleotide sequence ID" value="NZ_JACOFZ010000002.1"/>
</dbReference>
<dbReference type="GO" id="GO:0043093">
    <property type="term" value="P:FtsZ-dependent cytokinesis"/>
    <property type="evidence" value="ECO:0007669"/>
    <property type="project" value="UniProtKB-UniRule"/>
</dbReference>
<keyword evidence="9 16" id="KW-0133">Cell shape</keyword>
<dbReference type="GO" id="GO:0008658">
    <property type="term" value="F:penicillin binding"/>
    <property type="evidence" value="ECO:0007669"/>
    <property type="project" value="InterPro"/>
</dbReference>
<keyword evidence="4 16" id="KW-0132">Cell division</keyword>
<dbReference type="GO" id="GO:0008360">
    <property type="term" value="P:regulation of cell shape"/>
    <property type="evidence" value="ECO:0007669"/>
    <property type="project" value="UniProtKB-KW"/>
</dbReference>
<keyword evidence="12 16" id="KW-0472">Membrane</keyword>
<dbReference type="GO" id="GO:0005886">
    <property type="term" value="C:plasma membrane"/>
    <property type="evidence" value="ECO:0007669"/>
    <property type="project" value="UniProtKB-SubCell"/>
</dbReference>
<evidence type="ECO:0000256" key="16">
    <source>
        <dbReference type="HAMAP-Rule" id="MF_02080"/>
    </source>
</evidence>
<keyword evidence="3 16" id="KW-0997">Cell inner membrane</keyword>
<dbReference type="Gene3D" id="3.90.1310.10">
    <property type="entry name" value="Penicillin-binding protein 2a (Domain 2)"/>
    <property type="match status" value="1"/>
</dbReference>
<evidence type="ECO:0000313" key="19">
    <source>
        <dbReference type="EMBL" id="MBC3881433.1"/>
    </source>
</evidence>
<keyword evidence="2 16" id="KW-1003">Cell membrane</keyword>
<evidence type="ECO:0000259" key="17">
    <source>
        <dbReference type="Pfam" id="PF00905"/>
    </source>
</evidence>
<keyword evidence="8 16" id="KW-0378">Hydrolase</keyword>
<keyword evidence="14 16" id="KW-0131">Cell cycle</keyword>
<dbReference type="InterPro" id="IPR005311">
    <property type="entry name" value="PBP_dimer"/>
</dbReference>
<dbReference type="EC" id="3.4.16.4" evidence="16"/>
<feature type="domain" description="Penicillin-binding protein transpeptidase" evidence="17">
    <location>
        <begin position="264"/>
        <end position="560"/>
    </location>
</feature>
<dbReference type="GO" id="GO:0000917">
    <property type="term" value="P:division septum assembly"/>
    <property type="evidence" value="ECO:0007669"/>
    <property type="project" value="UniProtKB-KW"/>
</dbReference>
<dbReference type="InterPro" id="IPR001460">
    <property type="entry name" value="PCN-bd_Tpept"/>
</dbReference>
<dbReference type="InterPro" id="IPR050515">
    <property type="entry name" value="Beta-lactam/transpept"/>
</dbReference>
<dbReference type="GO" id="GO:0009002">
    <property type="term" value="F:serine-type D-Ala-D-Ala carboxypeptidase activity"/>
    <property type="evidence" value="ECO:0007669"/>
    <property type="project" value="UniProtKB-UniRule"/>
</dbReference>
<feature type="active site" description="Acyl-ester intermediate" evidence="16">
    <location>
        <position position="311"/>
    </location>
</feature>
<comment type="function">
    <text evidence="16">Catalyzes cross-linking of the peptidoglycan cell wall at the division septum.</text>
</comment>
<dbReference type="GO" id="GO:0071555">
    <property type="term" value="P:cell wall organization"/>
    <property type="evidence" value="ECO:0007669"/>
    <property type="project" value="UniProtKB-KW"/>
</dbReference>
<reference evidence="19" key="1">
    <citation type="submission" date="2020-08" db="EMBL/GenBank/DDBJ databases">
        <title>Novel species isolated from subtropical streams in China.</title>
        <authorList>
            <person name="Lu H."/>
        </authorList>
    </citation>
    <scope>NUCLEOTIDE SEQUENCE</scope>
    <source>
        <strain evidence="19">LX22W</strain>
    </source>
</reference>
<comment type="pathway">
    <text evidence="16">Cell wall biogenesis; peptidoglycan biosynthesis.</text>
</comment>
<evidence type="ECO:0000256" key="7">
    <source>
        <dbReference type="ARBA" id="ARBA00022692"/>
    </source>
</evidence>
<dbReference type="GO" id="GO:0009252">
    <property type="term" value="P:peptidoglycan biosynthetic process"/>
    <property type="evidence" value="ECO:0007669"/>
    <property type="project" value="UniProtKB-UniRule"/>
</dbReference>
<evidence type="ECO:0000256" key="8">
    <source>
        <dbReference type="ARBA" id="ARBA00022801"/>
    </source>
</evidence>
<evidence type="ECO:0000256" key="6">
    <source>
        <dbReference type="ARBA" id="ARBA00022670"/>
    </source>
</evidence>
<evidence type="ECO:0000259" key="18">
    <source>
        <dbReference type="Pfam" id="PF03717"/>
    </source>
</evidence>
<dbReference type="HAMAP" id="MF_02080">
    <property type="entry name" value="FtsI_transpept"/>
    <property type="match status" value="1"/>
</dbReference>
<dbReference type="Pfam" id="PF00905">
    <property type="entry name" value="Transpeptidase"/>
    <property type="match status" value="1"/>
</dbReference>
<evidence type="ECO:0000256" key="11">
    <source>
        <dbReference type="ARBA" id="ARBA00022989"/>
    </source>
</evidence>
<dbReference type="SUPFAM" id="SSF56519">
    <property type="entry name" value="Penicillin binding protein dimerisation domain"/>
    <property type="match status" value="1"/>
</dbReference>
<dbReference type="AlphaFoldDB" id="A0A923KP64"/>
<evidence type="ECO:0000256" key="9">
    <source>
        <dbReference type="ARBA" id="ARBA00022960"/>
    </source>
</evidence>
<keyword evidence="5 16" id="KW-0121">Carboxypeptidase</keyword>
<dbReference type="InterPro" id="IPR012338">
    <property type="entry name" value="Beta-lactam/transpept-like"/>
</dbReference>
<evidence type="ECO:0000256" key="12">
    <source>
        <dbReference type="ARBA" id="ARBA00023136"/>
    </source>
</evidence>
<evidence type="ECO:0000256" key="2">
    <source>
        <dbReference type="ARBA" id="ARBA00022475"/>
    </source>
</evidence>
<feature type="transmembrane region" description="Helical" evidence="16">
    <location>
        <begin position="35"/>
        <end position="54"/>
    </location>
</feature>
<dbReference type="GO" id="GO:0008955">
    <property type="term" value="F:peptidoglycan glycosyltransferase activity"/>
    <property type="evidence" value="ECO:0007669"/>
    <property type="project" value="InterPro"/>
</dbReference>
<dbReference type="InterPro" id="IPR037532">
    <property type="entry name" value="FtsI_transpept"/>
</dbReference>
<evidence type="ECO:0000256" key="10">
    <source>
        <dbReference type="ARBA" id="ARBA00022984"/>
    </source>
</evidence>
<keyword evidence="15 16" id="KW-0961">Cell wall biogenesis/degradation</keyword>
<comment type="subcellular location">
    <subcellularLocation>
        <location evidence="16">Cell inner membrane</location>
        <topology evidence="16">Single-pass membrane protein</topology>
    </subcellularLocation>
    <subcellularLocation>
        <location evidence="1">Membrane</location>
    </subcellularLocation>
</comment>
<gene>
    <name evidence="16" type="primary">ftsI</name>
    <name evidence="19" type="ORF">H8K36_08625</name>
</gene>
<protein>
    <recommendedName>
        <fullName evidence="16">Peptidoglycan D,D-transpeptidase FtsI</fullName>
        <ecNumber evidence="16">3.4.16.4</ecNumber>
    </recommendedName>
    <alternativeName>
        <fullName evidence="16">Penicillin-binding protein 3</fullName>
        <shortName evidence="16">PBP-3</shortName>
    </alternativeName>
</protein>
<evidence type="ECO:0000256" key="13">
    <source>
        <dbReference type="ARBA" id="ARBA00023210"/>
    </source>
</evidence>
<dbReference type="Gene3D" id="3.30.450.330">
    <property type="match status" value="1"/>
</dbReference>
<dbReference type="PANTHER" id="PTHR30627">
    <property type="entry name" value="PEPTIDOGLYCAN D,D-TRANSPEPTIDASE"/>
    <property type="match status" value="1"/>
</dbReference>
<keyword evidence="6 16" id="KW-0645">Protease</keyword>
<dbReference type="EMBL" id="JACOFZ010000002">
    <property type="protein sequence ID" value="MBC3881433.1"/>
    <property type="molecule type" value="Genomic_DNA"/>
</dbReference>
<dbReference type="Pfam" id="PF03717">
    <property type="entry name" value="PBP_dimer"/>
    <property type="match status" value="1"/>
</dbReference>
<dbReference type="SUPFAM" id="SSF56601">
    <property type="entry name" value="beta-lactamase/transpeptidase-like"/>
    <property type="match status" value="1"/>
</dbReference>
<organism evidence="19 20">
    <name type="scientific">Undibacterium nitidum</name>
    <dbReference type="NCBI Taxonomy" id="2762298"/>
    <lineage>
        <taxon>Bacteria</taxon>
        <taxon>Pseudomonadati</taxon>
        <taxon>Pseudomonadota</taxon>
        <taxon>Betaproteobacteria</taxon>
        <taxon>Burkholderiales</taxon>
        <taxon>Oxalobacteraceae</taxon>
        <taxon>Undibacterium</taxon>
    </lineage>
</organism>